<name>A0A917C8U5_9PROT</name>
<dbReference type="AlphaFoldDB" id="A0A917C8U5"/>
<reference evidence="1" key="2">
    <citation type="submission" date="2020-09" db="EMBL/GenBank/DDBJ databases">
        <authorList>
            <person name="Sun Q."/>
            <person name="Zhou Y."/>
        </authorList>
    </citation>
    <scope>NUCLEOTIDE SEQUENCE</scope>
    <source>
        <strain evidence="1">CGMCC 1.15254</strain>
    </source>
</reference>
<accession>A0A917C8U5</accession>
<proteinExistence type="predicted"/>
<dbReference type="EMBL" id="BMHV01000037">
    <property type="protein sequence ID" value="GGF75353.1"/>
    <property type="molecule type" value="Genomic_DNA"/>
</dbReference>
<comment type="caution">
    <text evidence="1">The sequence shown here is derived from an EMBL/GenBank/DDBJ whole genome shotgun (WGS) entry which is preliminary data.</text>
</comment>
<reference evidence="1" key="1">
    <citation type="journal article" date="2014" name="Int. J. Syst. Evol. Microbiol.">
        <title>Complete genome sequence of Corynebacterium casei LMG S-19264T (=DSM 44701T), isolated from a smear-ripened cheese.</title>
        <authorList>
            <consortium name="US DOE Joint Genome Institute (JGI-PGF)"/>
            <person name="Walter F."/>
            <person name="Albersmeier A."/>
            <person name="Kalinowski J."/>
            <person name="Ruckert C."/>
        </authorList>
    </citation>
    <scope>NUCLEOTIDE SEQUENCE</scope>
    <source>
        <strain evidence="1">CGMCC 1.15254</strain>
    </source>
</reference>
<evidence type="ECO:0000313" key="1">
    <source>
        <dbReference type="EMBL" id="GGF75353.1"/>
    </source>
</evidence>
<keyword evidence="2" id="KW-1185">Reference proteome</keyword>
<organism evidence="1 2">
    <name type="scientific">Terasakiella brassicae</name>
    <dbReference type="NCBI Taxonomy" id="1634917"/>
    <lineage>
        <taxon>Bacteria</taxon>
        <taxon>Pseudomonadati</taxon>
        <taxon>Pseudomonadota</taxon>
        <taxon>Alphaproteobacteria</taxon>
        <taxon>Rhodospirillales</taxon>
        <taxon>Terasakiellaceae</taxon>
        <taxon>Terasakiella</taxon>
    </lineage>
</organism>
<gene>
    <name evidence="1" type="ORF">GCM10011332_31670</name>
</gene>
<protein>
    <submittedName>
        <fullName evidence="1">Uncharacterized protein</fullName>
    </submittedName>
</protein>
<evidence type="ECO:0000313" key="2">
    <source>
        <dbReference type="Proteomes" id="UP000632498"/>
    </source>
</evidence>
<sequence length="640" mass="72991">MTTDDTAQNKIGEIAAEMIFSKTDHVEIDAETIVLLNSLQGETFTIDDKTLRFISDEERHKHAAAHFSGQCYINDQCISEKWLEIASKLAPFKETLDLFLSYTVNNIDPFLAAAEAIVNGTEDLWRVLDVVRRSVSKIDVINTSSIIQLCDAQHEHTKHDLMRGRLFNEIGSRLETFPELCCEMLTALRPIFREDIASLYTTTIQSLAKSDADTAYSEATNDLTSENNLLHANALWSLGVLKARGYLSEPQSGTLLTHCTSNIEDQVDEVRNAALQSVVKGALVDDDFAAELSVQIDLRNVDAICFLASELFYADFAALKSNQNFNLWIASFEYIPFERESIVDTVVSILDKMYKKGDTEQVISVIENWLIQQGYNRNYPITKTLNSTTHEILQDQATLSRILTVWLVSDHQPLMLAADEIFSHYLTIDFHEPKFSMDVVNNYDREDIRLLLRRMLGFVDNETQLLSLTLSLLETTDAPKRTYPFVASVLTEEIGVDFPDDTVKKLEEVKSGTNQPELISLCDRVLKSINDYREALSNLPQIKELAPNPQHVERYYIERDKHMREVQKEAEKDSIIRQIATTIPLKAGTASFSFFQGEYREPSPLHPYEHYITLPRRFVFDSIGLELRKMSYRHSRKGEE</sequence>
<dbReference type="RefSeq" id="WP_188667007.1">
    <property type="nucleotide sequence ID" value="NZ_BMHV01000037.1"/>
</dbReference>
<dbReference type="Proteomes" id="UP000632498">
    <property type="component" value="Unassembled WGS sequence"/>
</dbReference>